<feature type="compositionally biased region" description="Basic residues" evidence="1">
    <location>
        <begin position="359"/>
        <end position="370"/>
    </location>
</feature>
<feature type="compositionally biased region" description="Polar residues" evidence="1">
    <location>
        <begin position="1"/>
        <end position="14"/>
    </location>
</feature>
<feature type="compositionally biased region" description="Basic and acidic residues" evidence="1">
    <location>
        <begin position="348"/>
        <end position="358"/>
    </location>
</feature>
<dbReference type="AlphaFoldDB" id="A0AAD3H2W7"/>
<accession>A0AAD3H2W7</accession>
<evidence type="ECO:0000256" key="1">
    <source>
        <dbReference type="SAM" id="MobiDB-lite"/>
    </source>
</evidence>
<feature type="region of interest" description="Disordered" evidence="1">
    <location>
        <begin position="309"/>
        <end position="370"/>
    </location>
</feature>
<keyword evidence="3" id="KW-1185">Reference proteome</keyword>
<protein>
    <submittedName>
        <fullName evidence="2">Uncharacterized protein</fullName>
    </submittedName>
</protein>
<evidence type="ECO:0000313" key="3">
    <source>
        <dbReference type="Proteomes" id="UP001054902"/>
    </source>
</evidence>
<proteinExistence type="predicted"/>
<feature type="compositionally biased region" description="Basic residues" evidence="1">
    <location>
        <begin position="311"/>
        <end position="322"/>
    </location>
</feature>
<gene>
    <name evidence="2" type="ORF">CTEN210_04856</name>
</gene>
<reference evidence="2 3" key="1">
    <citation type="journal article" date="2021" name="Sci. Rep.">
        <title>The genome of the diatom Chaetoceros tenuissimus carries an ancient integrated fragment of an extant virus.</title>
        <authorList>
            <person name="Hongo Y."/>
            <person name="Kimura K."/>
            <person name="Takaki Y."/>
            <person name="Yoshida Y."/>
            <person name="Baba S."/>
            <person name="Kobayashi G."/>
            <person name="Nagasaki K."/>
            <person name="Hano T."/>
            <person name="Tomaru Y."/>
        </authorList>
    </citation>
    <scope>NUCLEOTIDE SEQUENCE [LARGE SCALE GENOMIC DNA]</scope>
    <source>
        <strain evidence="2 3">NIES-3715</strain>
    </source>
</reference>
<evidence type="ECO:0000313" key="2">
    <source>
        <dbReference type="EMBL" id="GFH48380.1"/>
    </source>
</evidence>
<sequence length="370" mass="41908">MQHSASTSASQPSILRNKRTRIGETSIIQPKSNSDKDRLLATFESGCLNLHEAARDSEQTVRSKNDFIKDLLKFQKQKERSNRLLEDNFIPKNIALKVALTGTPEISNTDEFKSIQGRASIALQEYQKKMKELMVETATLEIETTKKSLQETVYNFTRELFLDSLLLQGASEDTDDDNRMESLAEVMTEAVLDDESFSKIYFGRVKSFERQDGTSEKIASYRAAIERNQSCVNDVKKQMHKILVATVKLHQEIILNQLTHDAIAKRRSKTQAAADVNNIQMNVDQAMASMDVDTMNDLVDRRIMEIEKAKKEKAKNSKRGATKKSSASSKKKKKKNQNEQQKNGQGHKGKDTKRDSGNKKSKKSKRTGQN</sequence>
<feature type="region of interest" description="Disordered" evidence="1">
    <location>
        <begin position="1"/>
        <end position="21"/>
    </location>
</feature>
<name>A0AAD3H2W7_9STRA</name>
<organism evidence="2 3">
    <name type="scientific">Chaetoceros tenuissimus</name>
    <dbReference type="NCBI Taxonomy" id="426638"/>
    <lineage>
        <taxon>Eukaryota</taxon>
        <taxon>Sar</taxon>
        <taxon>Stramenopiles</taxon>
        <taxon>Ochrophyta</taxon>
        <taxon>Bacillariophyta</taxon>
        <taxon>Coscinodiscophyceae</taxon>
        <taxon>Chaetocerotophycidae</taxon>
        <taxon>Chaetocerotales</taxon>
        <taxon>Chaetocerotaceae</taxon>
        <taxon>Chaetoceros</taxon>
    </lineage>
</organism>
<dbReference type="EMBL" id="BLLK01000027">
    <property type="protein sequence ID" value="GFH48380.1"/>
    <property type="molecule type" value="Genomic_DNA"/>
</dbReference>
<comment type="caution">
    <text evidence="2">The sequence shown here is derived from an EMBL/GenBank/DDBJ whole genome shotgun (WGS) entry which is preliminary data.</text>
</comment>
<dbReference type="Proteomes" id="UP001054902">
    <property type="component" value="Unassembled WGS sequence"/>
</dbReference>